<organism evidence="1 2">
    <name type="scientific">Brachionus plicatilis</name>
    <name type="common">Marine rotifer</name>
    <name type="synonym">Brachionus muelleri</name>
    <dbReference type="NCBI Taxonomy" id="10195"/>
    <lineage>
        <taxon>Eukaryota</taxon>
        <taxon>Metazoa</taxon>
        <taxon>Spiralia</taxon>
        <taxon>Gnathifera</taxon>
        <taxon>Rotifera</taxon>
        <taxon>Eurotatoria</taxon>
        <taxon>Monogononta</taxon>
        <taxon>Pseudotrocha</taxon>
        <taxon>Ploima</taxon>
        <taxon>Brachionidae</taxon>
        <taxon>Brachionus</taxon>
    </lineage>
</organism>
<dbReference type="Pfam" id="PF02995">
    <property type="entry name" value="DUF229"/>
    <property type="match status" value="2"/>
</dbReference>
<reference evidence="1 2" key="1">
    <citation type="journal article" date="2018" name="Sci. Rep.">
        <title>Genomic signatures of local adaptation to the degree of environmental predictability in rotifers.</title>
        <authorList>
            <person name="Franch-Gras L."/>
            <person name="Hahn C."/>
            <person name="Garcia-Roger E.M."/>
            <person name="Carmona M.J."/>
            <person name="Serra M."/>
            <person name="Gomez A."/>
        </authorList>
    </citation>
    <scope>NUCLEOTIDE SEQUENCE [LARGE SCALE GENOMIC DNA]</scope>
    <source>
        <strain evidence="1">HYR1</strain>
    </source>
</reference>
<comment type="caution">
    <text evidence="1">The sequence shown here is derived from an EMBL/GenBank/DDBJ whole genome shotgun (WGS) entry which is preliminary data.</text>
</comment>
<keyword evidence="2" id="KW-1185">Reference proteome</keyword>
<protein>
    <submittedName>
        <fullName evidence="1">Uncharacterized protein</fullName>
    </submittedName>
</protein>
<name>A0A3M7SV00_BRAPC</name>
<dbReference type="Proteomes" id="UP000276133">
    <property type="component" value="Unassembled WGS sequence"/>
</dbReference>
<dbReference type="GO" id="GO:0005615">
    <property type="term" value="C:extracellular space"/>
    <property type="evidence" value="ECO:0007669"/>
    <property type="project" value="TreeGrafter"/>
</dbReference>
<dbReference type="STRING" id="10195.A0A3M7SV00"/>
<proteinExistence type="predicted"/>
<evidence type="ECO:0000313" key="1">
    <source>
        <dbReference type="EMBL" id="RNA39467.1"/>
    </source>
</evidence>
<dbReference type="InterPro" id="IPR004245">
    <property type="entry name" value="DUF229"/>
</dbReference>
<gene>
    <name evidence="1" type="ORF">BpHYR1_042332</name>
</gene>
<dbReference type="EMBL" id="REGN01000748">
    <property type="protein sequence ID" value="RNA39467.1"/>
    <property type="molecule type" value="Genomic_DNA"/>
</dbReference>
<accession>A0A3M7SV00</accession>
<dbReference type="PANTHER" id="PTHR10974:SF1">
    <property type="entry name" value="FI08016P-RELATED"/>
    <property type="match status" value="1"/>
</dbReference>
<evidence type="ECO:0000313" key="2">
    <source>
        <dbReference type="Proteomes" id="UP000276133"/>
    </source>
</evidence>
<dbReference type="OrthoDB" id="413313at2759"/>
<dbReference type="PANTHER" id="PTHR10974">
    <property type="entry name" value="FI08016P-RELATED"/>
    <property type="match status" value="1"/>
</dbReference>
<dbReference type="AlphaFoldDB" id="A0A3M7SV00"/>
<sequence length="359" mass="42375">MVIFEWNSYTSIHLDDCPSYGAFTYRMRGFKNHTAKHYPKHYQLALSRQKKTNDDCNGDTKLHKILLDLFLDFKRLHHRKQPNIAVMHYVKNSHGTNNHGLRFNQKRSSQRYVEERLPFFSVYLPENFINNNKFKFENFKENLNKLTSPFDIYDTVRDLTCLPRSKSHYRHRSISLFDKISKFRSCEDIGIGDHFCTCIKNWQPQNSTSDESIIVTNFAIQTLNQITNNTRDLCQILSLKRMISADKLIQTKGNIYRVSFITSPNSGVYETIIYQDMFSIKSRNDISRIDSYGEQPWCVAKFGSNPGRYVEKARDINKKKDIKTRSHSMIIIFKRRLLDECWKKAERCLITEKSAKKMD</sequence>